<name>A0A015I547_RHIIW</name>
<keyword evidence="4" id="KW-1185">Reference proteome</keyword>
<evidence type="ECO:0000313" key="4">
    <source>
        <dbReference type="Proteomes" id="UP000022910"/>
    </source>
</evidence>
<dbReference type="PANTHER" id="PTHR47642">
    <property type="entry name" value="ATP-DEPENDENT DNA HELICASE"/>
    <property type="match status" value="1"/>
</dbReference>
<dbReference type="EC" id="5.6.2.3" evidence="1"/>
<accession>A0A015I547</accession>
<keyword evidence="1" id="KW-0067">ATP-binding</keyword>
<dbReference type="InterPro" id="IPR027417">
    <property type="entry name" value="P-loop_NTPase"/>
</dbReference>
<dbReference type="Proteomes" id="UP000022910">
    <property type="component" value="Unassembled WGS sequence"/>
</dbReference>
<evidence type="ECO:0000313" key="3">
    <source>
        <dbReference type="EMBL" id="EXX52127.1"/>
    </source>
</evidence>
<reference evidence="3 4" key="1">
    <citation type="submission" date="2014-02" db="EMBL/GenBank/DDBJ databases">
        <title>Single nucleus genome sequencing reveals high similarity among nuclei of an endomycorrhizal fungus.</title>
        <authorList>
            <person name="Lin K."/>
            <person name="Geurts R."/>
            <person name="Zhang Z."/>
            <person name="Limpens E."/>
            <person name="Saunders D.G."/>
            <person name="Mu D."/>
            <person name="Pang E."/>
            <person name="Cao H."/>
            <person name="Cha H."/>
            <person name="Lin T."/>
            <person name="Zhou Q."/>
            <person name="Shang Y."/>
            <person name="Li Y."/>
            <person name="Ivanov S."/>
            <person name="Sharma T."/>
            <person name="Velzen R.V."/>
            <person name="Ruijter N.D."/>
            <person name="Aanen D.K."/>
            <person name="Win J."/>
            <person name="Kamoun S."/>
            <person name="Bisseling T."/>
            <person name="Huang S."/>
        </authorList>
    </citation>
    <scope>NUCLEOTIDE SEQUENCE [LARGE SCALE GENOMIC DNA]</scope>
    <source>
        <strain evidence="4">DAOM197198w</strain>
    </source>
</reference>
<keyword evidence="1" id="KW-0233">DNA recombination</keyword>
<evidence type="ECO:0000256" key="1">
    <source>
        <dbReference type="RuleBase" id="RU363044"/>
    </source>
</evidence>
<sequence>MQQSRIEDDVSTVNSIIVDYQTLNEKQMIIFRRIETHYNAIITNHNQVEPLRLIIMGTAETSKSYLINAIQACLQEIAINNGAETSPVIVLAPTGIAAFNIHGTMIHSTLSILINSSDLSIEGE</sequence>
<organism evidence="3 4">
    <name type="scientific">Rhizophagus irregularis (strain DAOM 197198w)</name>
    <name type="common">Glomus intraradices</name>
    <dbReference type="NCBI Taxonomy" id="1432141"/>
    <lineage>
        <taxon>Eukaryota</taxon>
        <taxon>Fungi</taxon>
        <taxon>Fungi incertae sedis</taxon>
        <taxon>Mucoromycota</taxon>
        <taxon>Glomeromycotina</taxon>
        <taxon>Glomeromycetes</taxon>
        <taxon>Glomerales</taxon>
        <taxon>Glomeraceae</taxon>
        <taxon>Rhizophagus</taxon>
    </lineage>
</organism>
<dbReference type="STRING" id="1432141.A0A015I547"/>
<dbReference type="InterPro" id="IPR051055">
    <property type="entry name" value="PIF1_helicase"/>
</dbReference>
<dbReference type="GO" id="GO:0016887">
    <property type="term" value="F:ATP hydrolysis activity"/>
    <property type="evidence" value="ECO:0007669"/>
    <property type="project" value="RHEA"/>
</dbReference>
<dbReference type="EMBL" id="JEMT01029449">
    <property type="protein sequence ID" value="EXX52127.1"/>
    <property type="molecule type" value="Genomic_DNA"/>
</dbReference>
<protein>
    <recommendedName>
        <fullName evidence="1">ATP-dependent DNA helicase</fullName>
        <ecNumber evidence="1">5.6.2.3</ecNumber>
    </recommendedName>
</protein>
<dbReference type="GO" id="GO:0000723">
    <property type="term" value="P:telomere maintenance"/>
    <property type="evidence" value="ECO:0007669"/>
    <property type="project" value="InterPro"/>
</dbReference>
<proteinExistence type="inferred from homology"/>
<dbReference type="AlphaFoldDB" id="A0A015I547"/>
<comment type="catalytic activity">
    <reaction evidence="1">
        <text>ATP + H2O = ADP + phosphate + H(+)</text>
        <dbReference type="Rhea" id="RHEA:13065"/>
        <dbReference type="ChEBI" id="CHEBI:15377"/>
        <dbReference type="ChEBI" id="CHEBI:15378"/>
        <dbReference type="ChEBI" id="CHEBI:30616"/>
        <dbReference type="ChEBI" id="CHEBI:43474"/>
        <dbReference type="ChEBI" id="CHEBI:456216"/>
        <dbReference type="EC" id="5.6.2.3"/>
    </reaction>
</comment>
<keyword evidence="1" id="KW-0227">DNA damage</keyword>
<dbReference type="Gene3D" id="3.40.50.300">
    <property type="entry name" value="P-loop containing nucleotide triphosphate hydrolases"/>
    <property type="match status" value="1"/>
</dbReference>
<dbReference type="HOGENOM" id="CLU_2005159_0_0_1"/>
<comment type="cofactor">
    <cofactor evidence="1">
        <name>Mg(2+)</name>
        <dbReference type="ChEBI" id="CHEBI:18420"/>
    </cofactor>
</comment>
<dbReference type="GO" id="GO:0043139">
    <property type="term" value="F:5'-3' DNA helicase activity"/>
    <property type="evidence" value="ECO:0007669"/>
    <property type="project" value="UniProtKB-EC"/>
</dbReference>
<dbReference type="GO" id="GO:0006281">
    <property type="term" value="P:DNA repair"/>
    <property type="evidence" value="ECO:0007669"/>
    <property type="project" value="UniProtKB-KW"/>
</dbReference>
<evidence type="ECO:0000259" key="2">
    <source>
        <dbReference type="Pfam" id="PF05970"/>
    </source>
</evidence>
<dbReference type="OrthoDB" id="10565799at2759"/>
<comment type="similarity">
    <text evidence="1">Belongs to the helicase family.</text>
</comment>
<keyword evidence="1" id="KW-0547">Nucleotide-binding</keyword>
<dbReference type="GO" id="GO:0006310">
    <property type="term" value="P:DNA recombination"/>
    <property type="evidence" value="ECO:0007669"/>
    <property type="project" value="UniProtKB-KW"/>
</dbReference>
<dbReference type="GO" id="GO:0005524">
    <property type="term" value="F:ATP binding"/>
    <property type="evidence" value="ECO:0007669"/>
    <property type="project" value="UniProtKB-KW"/>
</dbReference>
<comment type="caution">
    <text evidence="3">The sequence shown here is derived from an EMBL/GenBank/DDBJ whole genome shotgun (WGS) entry which is preliminary data.</text>
</comment>
<keyword evidence="1" id="KW-0378">Hydrolase</keyword>
<dbReference type="InterPro" id="IPR010285">
    <property type="entry name" value="DNA_helicase_pif1-like_DEAD"/>
</dbReference>
<gene>
    <name evidence="3" type="ORF">RirG_255740</name>
</gene>
<dbReference type="Pfam" id="PF05970">
    <property type="entry name" value="PIF1"/>
    <property type="match status" value="1"/>
</dbReference>
<keyword evidence="1" id="KW-0347">Helicase</keyword>
<keyword evidence="1" id="KW-0234">DNA repair</keyword>
<feature type="domain" description="DNA helicase Pif1-like DEAD-box helicase" evidence="2">
    <location>
        <begin position="37"/>
        <end position="120"/>
    </location>
</feature>